<evidence type="ECO:0000256" key="1">
    <source>
        <dbReference type="SAM" id="Phobius"/>
    </source>
</evidence>
<feature type="transmembrane region" description="Helical" evidence="1">
    <location>
        <begin position="64"/>
        <end position="86"/>
    </location>
</feature>
<dbReference type="OMA" id="WAGSSHW"/>
<gene>
    <name evidence="2" type="ORF">ARMOST_05615</name>
</gene>
<protein>
    <recommendedName>
        <fullName evidence="4">G-protein coupled receptors family 1 profile domain-containing protein</fullName>
    </recommendedName>
</protein>
<evidence type="ECO:0008006" key="4">
    <source>
        <dbReference type="Google" id="ProtNLM"/>
    </source>
</evidence>
<keyword evidence="1" id="KW-1133">Transmembrane helix</keyword>
<name>A0A284R0R0_ARMOS</name>
<dbReference type="AlphaFoldDB" id="A0A284R0R0"/>
<evidence type="ECO:0000313" key="3">
    <source>
        <dbReference type="Proteomes" id="UP000219338"/>
    </source>
</evidence>
<dbReference type="Proteomes" id="UP000219338">
    <property type="component" value="Unassembled WGS sequence"/>
</dbReference>
<organism evidence="2 3">
    <name type="scientific">Armillaria ostoyae</name>
    <name type="common">Armillaria root rot fungus</name>
    <dbReference type="NCBI Taxonomy" id="47428"/>
    <lineage>
        <taxon>Eukaryota</taxon>
        <taxon>Fungi</taxon>
        <taxon>Dikarya</taxon>
        <taxon>Basidiomycota</taxon>
        <taxon>Agaricomycotina</taxon>
        <taxon>Agaricomycetes</taxon>
        <taxon>Agaricomycetidae</taxon>
        <taxon>Agaricales</taxon>
        <taxon>Marasmiineae</taxon>
        <taxon>Physalacriaceae</taxon>
        <taxon>Armillaria</taxon>
    </lineage>
</organism>
<feature type="transmembrane region" description="Helical" evidence="1">
    <location>
        <begin position="30"/>
        <end position="52"/>
    </location>
</feature>
<feature type="transmembrane region" description="Helical" evidence="1">
    <location>
        <begin position="137"/>
        <end position="163"/>
    </location>
</feature>
<keyword evidence="1" id="KW-0472">Membrane</keyword>
<feature type="transmembrane region" description="Helical" evidence="1">
    <location>
        <begin position="272"/>
        <end position="290"/>
    </location>
</feature>
<dbReference type="EMBL" id="FUEG01000003">
    <property type="protein sequence ID" value="SJL02289.1"/>
    <property type="molecule type" value="Genomic_DNA"/>
</dbReference>
<keyword evidence="1" id="KW-0812">Transmembrane</keyword>
<feature type="transmembrane region" description="Helical" evidence="1">
    <location>
        <begin position="236"/>
        <end position="260"/>
    </location>
</feature>
<proteinExistence type="predicted"/>
<sequence>MVVQDVTLFSRALELPPPGTNYIAIIKPTLAGVLIAHSFTVILIPLLIALLYLSTPQGRRKPIFILNVITISLAFTTGVLLDYRGIRTILSPDNPPELAYNLVVGVFGSVQYILIDTILLLRLLAVYPLAYIGTRRYIALITLPVLLKLARVINLFIFISVLVKATRNPATASLRVSQVWLQAPYLKIEWCMQLVDNMYASIFFLWRLVLRSRESGSPSPSMVSSSTISFTERLKILFWIAVTNFVVPTLFSVAQIIIVYRGVTYVAINDIVLANTSTAVILVVFATVWAGSSHWQRATKVSRQTGESLEQGGVTSNIIFHPRSLQSLTEGGIDEVLPAEGSSECISREGCAEKAHLSSKSETR</sequence>
<accession>A0A284R0R0</accession>
<reference evidence="3" key="1">
    <citation type="journal article" date="2017" name="Nat. Ecol. Evol.">
        <title>Genome expansion and lineage-specific genetic innovations in the forest pathogenic fungi Armillaria.</title>
        <authorList>
            <person name="Sipos G."/>
            <person name="Prasanna A.N."/>
            <person name="Walter M.C."/>
            <person name="O'Connor E."/>
            <person name="Balint B."/>
            <person name="Krizsan K."/>
            <person name="Kiss B."/>
            <person name="Hess J."/>
            <person name="Varga T."/>
            <person name="Slot J."/>
            <person name="Riley R."/>
            <person name="Boka B."/>
            <person name="Rigling D."/>
            <person name="Barry K."/>
            <person name="Lee J."/>
            <person name="Mihaltcheva S."/>
            <person name="LaButti K."/>
            <person name="Lipzen A."/>
            <person name="Waldron R."/>
            <person name="Moloney N.M."/>
            <person name="Sperisen C."/>
            <person name="Kredics L."/>
            <person name="Vagvoelgyi C."/>
            <person name="Patrignani A."/>
            <person name="Fitzpatrick D."/>
            <person name="Nagy I."/>
            <person name="Doyle S."/>
            <person name="Anderson J.B."/>
            <person name="Grigoriev I.V."/>
            <person name="Gueldener U."/>
            <person name="Muensterkoetter M."/>
            <person name="Nagy L.G."/>
        </authorList>
    </citation>
    <scope>NUCLEOTIDE SEQUENCE [LARGE SCALE GENOMIC DNA]</scope>
    <source>
        <strain evidence="3">C18/9</strain>
    </source>
</reference>
<dbReference type="OrthoDB" id="2548432at2759"/>
<feature type="transmembrane region" description="Helical" evidence="1">
    <location>
        <begin position="98"/>
        <end position="125"/>
    </location>
</feature>
<evidence type="ECO:0000313" key="2">
    <source>
        <dbReference type="EMBL" id="SJL02289.1"/>
    </source>
</evidence>
<keyword evidence="3" id="KW-1185">Reference proteome</keyword>